<dbReference type="GO" id="GO:0008726">
    <property type="term" value="F:alkanesulfonate monooxygenase activity"/>
    <property type="evidence" value="ECO:0007669"/>
    <property type="project" value="TreeGrafter"/>
</dbReference>
<proteinExistence type="predicted"/>
<dbReference type="HOGENOM" id="CLU_1744279_0_0_7"/>
<dbReference type="NCBIfam" id="TIGR03619">
    <property type="entry name" value="F420_Rv2161c"/>
    <property type="match status" value="1"/>
</dbReference>
<evidence type="ECO:0000313" key="7">
    <source>
        <dbReference type="Proteomes" id="UP000019141"/>
    </source>
</evidence>
<keyword evidence="3" id="KW-0560">Oxidoreductase</keyword>
<name>W4LWM0_ENTF1</name>
<keyword evidence="4" id="KW-0503">Monooxygenase</keyword>
<dbReference type="InterPro" id="IPR019921">
    <property type="entry name" value="Lucif-like_OxRdtase_Rv2161c"/>
</dbReference>
<protein>
    <recommendedName>
        <fullName evidence="5">Luciferase-like domain-containing protein</fullName>
    </recommendedName>
</protein>
<dbReference type="SUPFAM" id="SSF51679">
    <property type="entry name" value="Bacterial luciferase-like"/>
    <property type="match status" value="1"/>
</dbReference>
<evidence type="ECO:0000256" key="4">
    <source>
        <dbReference type="ARBA" id="ARBA00023033"/>
    </source>
</evidence>
<dbReference type="PANTHER" id="PTHR42847">
    <property type="entry name" value="ALKANESULFONATE MONOOXYGENASE"/>
    <property type="match status" value="1"/>
</dbReference>
<evidence type="ECO:0000313" key="6">
    <source>
        <dbReference type="EMBL" id="ETX02514.1"/>
    </source>
</evidence>
<dbReference type="AlphaFoldDB" id="W4LWM0"/>
<gene>
    <name evidence="6" type="ORF">ETSY1_03305</name>
</gene>
<feature type="domain" description="Luciferase-like" evidence="5">
    <location>
        <begin position="15"/>
        <end position="149"/>
    </location>
</feature>
<evidence type="ECO:0000256" key="2">
    <source>
        <dbReference type="ARBA" id="ARBA00022643"/>
    </source>
</evidence>
<evidence type="ECO:0000259" key="5">
    <source>
        <dbReference type="Pfam" id="PF00296"/>
    </source>
</evidence>
<dbReference type="EMBL" id="AZHW01000136">
    <property type="protein sequence ID" value="ETX02514.1"/>
    <property type="molecule type" value="Genomic_DNA"/>
</dbReference>
<feature type="non-terminal residue" evidence="6">
    <location>
        <position position="150"/>
    </location>
</feature>
<keyword evidence="7" id="KW-1185">Reference proteome</keyword>
<organism evidence="6 7">
    <name type="scientific">Entotheonella factor</name>
    <dbReference type="NCBI Taxonomy" id="1429438"/>
    <lineage>
        <taxon>Bacteria</taxon>
        <taxon>Pseudomonadati</taxon>
        <taxon>Nitrospinota/Tectimicrobiota group</taxon>
        <taxon>Candidatus Tectimicrobiota</taxon>
        <taxon>Candidatus Entotheonellia</taxon>
        <taxon>Candidatus Entotheonellales</taxon>
        <taxon>Candidatus Entotheonellaceae</taxon>
        <taxon>Candidatus Entotheonella</taxon>
    </lineage>
</organism>
<reference evidence="6 7" key="1">
    <citation type="journal article" date="2014" name="Nature">
        <title>An environmental bacterial taxon with a large and distinct metabolic repertoire.</title>
        <authorList>
            <person name="Wilson M.C."/>
            <person name="Mori T."/>
            <person name="Ruckert C."/>
            <person name="Uria A.R."/>
            <person name="Helf M.J."/>
            <person name="Takada K."/>
            <person name="Gernert C."/>
            <person name="Steffens U.A."/>
            <person name="Heycke N."/>
            <person name="Schmitt S."/>
            <person name="Rinke C."/>
            <person name="Helfrich E.J."/>
            <person name="Brachmann A.O."/>
            <person name="Gurgui C."/>
            <person name="Wakimoto T."/>
            <person name="Kracht M."/>
            <person name="Crusemann M."/>
            <person name="Hentschel U."/>
            <person name="Abe I."/>
            <person name="Matsunaga S."/>
            <person name="Kalinowski J."/>
            <person name="Takeyama H."/>
            <person name="Piel J."/>
        </authorList>
    </citation>
    <scope>NUCLEOTIDE SEQUENCE [LARGE SCALE GENOMIC DNA]</scope>
    <source>
        <strain evidence="7">TSY1</strain>
    </source>
</reference>
<sequence length="150" mass="16839">MQLGTIFPQTEIGSDPIAVRDFVQAAEDLGYAHLIVFDHVLGADTSHYTDWQGPYTKDDMFHEPMVLFGYLAAMTQNLELVTAVIILGQRNTALVAKQAAEVDVLSQGRMRLGVGTGWNPVEYEALNENFHDRGKRSEEQIEVMRALWTQ</sequence>
<dbReference type="InterPro" id="IPR050172">
    <property type="entry name" value="SsuD_RutA_monooxygenase"/>
</dbReference>
<keyword evidence="1" id="KW-0285">Flavoprotein</keyword>
<accession>W4LWM0</accession>
<dbReference type="InterPro" id="IPR036661">
    <property type="entry name" value="Luciferase-like_sf"/>
</dbReference>
<dbReference type="GO" id="GO:0046306">
    <property type="term" value="P:alkanesulfonate catabolic process"/>
    <property type="evidence" value="ECO:0007669"/>
    <property type="project" value="TreeGrafter"/>
</dbReference>
<dbReference type="Gene3D" id="3.20.20.30">
    <property type="entry name" value="Luciferase-like domain"/>
    <property type="match status" value="1"/>
</dbReference>
<keyword evidence="2" id="KW-0288">FMN</keyword>
<dbReference type="PANTHER" id="PTHR42847:SF4">
    <property type="entry name" value="ALKANESULFONATE MONOOXYGENASE-RELATED"/>
    <property type="match status" value="1"/>
</dbReference>
<evidence type="ECO:0000256" key="3">
    <source>
        <dbReference type="ARBA" id="ARBA00023002"/>
    </source>
</evidence>
<comment type="caution">
    <text evidence="6">The sequence shown here is derived from an EMBL/GenBank/DDBJ whole genome shotgun (WGS) entry which is preliminary data.</text>
</comment>
<dbReference type="InterPro" id="IPR011251">
    <property type="entry name" value="Luciferase-like_dom"/>
</dbReference>
<dbReference type="Proteomes" id="UP000019141">
    <property type="component" value="Unassembled WGS sequence"/>
</dbReference>
<evidence type="ECO:0000256" key="1">
    <source>
        <dbReference type="ARBA" id="ARBA00022630"/>
    </source>
</evidence>
<dbReference type="Pfam" id="PF00296">
    <property type="entry name" value="Bac_luciferase"/>
    <property type="match status" value="1"/>
</dbReference>